<dbReference type="FunFam" id="3.40.30.10:FF:000001">
    <property type="entry name" value="Thioredoxin"/>
    <property type="match status" value="1"/>
</dbReference>
<organism evidence="11 12">
    <name type="scientific">Mastigocoleus testarum BC008</name>
    <dbReference type="NCBI Taxonomy" id="371196"/>
    <lineage>
        <taxon>Bacteria</taxon>
        <taxon>Bacillati</taxon>
        <taxon>Cyanobacteriota</taxon>
        <taxon>Cyanophyceae</taxon>
        <taxon>Nostocales</taxon>
        <taxon>Hapalosiphonaceae</taxon>
        <taxon>Mastigocoleus</taxon>
    </lineage>
</organism>
<dbReference type="SUPFAM" id="SSF52833">
    <property type="entry name" value="Thioredoxin-like"/>
    <property type="match status" value="1"/>
</dbReference>
<feature type="active site" description="Nucleophile" evidence="8">
    <location>
        <position position="31"/>
    </location>
</feature>
<name>A0A0V7ZZK8_9CYAN</name>
<keyword evidence="2" id="KW-0813">Transport</keyword>
<dbReference type="OrthoDB" id="530955at2"/>
<dbReference type="PANTHER" id="PTHR45663">
    <property type="entry name" value="GEO12009P1"/>
    <property type="match status" value="1"/>
</dbReference>
<dbReference type="EMBL" id="LMTZ01000012">
    <property type="protein sequence ID" value="KST69883.1"/>
    <property type="molecule type" value="Genomic_DNA"/>
</dbReference>
<dbReference type="PROSITE" id="PS51352">
    <property type="entry name" value="THIOREDOXIN_2"/>
    <property type="match status" value="1"/>
</dbReference>
<comment type="similarity">
    <text evidence="1 7">Belongs to the thioredoxin family.</text>
</comment>
<dbReference type="CDD" id="cd02947">
    <property type="entry name" value="TRX_family"/>
    <property type="match status" value="1"/>
</dbReference>
<evidence type="ECO:0000313" key="11">
    <source>
        <dbReference type="EMBL" id="KST69883.1"/>
    </source>
</evidence>
<gene>
    <name evidence="11" type="ORF">BC008_05465</name>
</gene>
<dbReference type="Pfam" id="PF00085">
    <property type="entry name" value="Thioredoxin"/>
    <property type="match status" value="1"/>
</dbReference>
<evidence type="ECO:0000256" key="9">
    <source>
        <dbReference type="PIRSR" id="PIRSR000077-4"/>
    </source>
</evidence>
<evidence type="ECO:0000259" key="10">
    <source>
        <dbReference type="PROSITE" id="PS51352"/>
    </source>
</evidence>
<dbReference type="PROSITE" id="PS00194">
    <property type="entry name" value="THIOREDOXIN_1"/>
    <property type="match status" value="1"/>
</dbReference>
<feature type="site" description="Contributes to redox potential value" evidence="8">
    <location>
        <position position="33"/>
    </location>
</feature>
<feature type="active site" description="Nucleophile" evidence="8">
    <location>
        <position position="34"/>
    </location>
</feature>
<evidence type="ECO:0000256" key="5">
    <source>
        <dbReference type="ARBA" id="ARBA00023284"/>
    </source>
</evidence>
<evidence type="ECO:0000256" key="4">
    <source>
        <dbReference type="ARBA" id="ARBA00023157"/>
    </source>
</evidence>
<dbReference type="PANTHER" id="PTHR45663:SF11">
    <property type="entry name" value="GEO12009P1"/>
    <property type="match status" value="1"/>
</dbReference>
<accession>A0A0V7ZZK8</accession>
<reference evidence="11 12" key="1">
    <citation type="journal article" date="2015" name="Genome Announc.">
        <title>Draft Genome of the Euendolithic (true boring) Cyanobacterium Mastigocoleus testarum strain BC008.</title>
        <authorList>
            <person name="Guida B.S."/>
            <person name="Garcia-Pichel F."/>
        </authorList>
    </citation>
    <scope>NUCLEOTIDE SEQUENCE [LARGE SCALE GENOMIC DNA]</scope>
    <source>
        <strain evidence="11 12">BC008</strain>
    </source>
</reference>
<feature type="site" description="Contributes to redox potential value" evidence="8">
    <location>
        <position position="32"/>
    </location>
</feature>
<dbReference type="GO" id="GO:0015035">
    <property type="term" value="F:protein-disulfide reductase activity"/>
    <property type="evidence" value="ECO:0007669"/>
    <property type="project" value="UniProtKB-UniRule"/>
</dbReference>
<keyword evidence="12" id="KW-1185">Reference proteome</keyword>
<keyword evidence="5 9" id="KW-0676">Redox-active center</keyword>
<dbReference type="Proteomes" id="UP000053372">
    <property type="component" value="Unassembled WGS sequence"/>
</dbReference>
<sequence>MTTVTQVEESNFETLLASEKLVVVDFTAKWCGPCRKITPFMEEIAKTYEDSVEVVKVDVDQSKPLAKKYGIRSIPAVLFFKNADVVETIVGVQPYEKFISTIDKFI</sequence>
<feature type="domain" description="Thioredoxin" evidence="10">
    <location>
        <begin position="1"/>
        <end position="106"/>
    </location>
</feature>
<evidence type="ECO:0000313" key="12">
    <source>
        <dbReference type="Proteomes" id="UP000053372"/>
    </source>
</evidence>
<feature type="site" description="Deprotonates C-terminal active site Cys" evidence="8">
    <location>
        <position position="25"/>
    </location>
</feature>
<evidence type="ECO:0000256" key="2">
    <source>
        <dbReference type="ARBA" id="ARBA00022448"/>
    </source>
</evidence>
<keyword evidence="4 9" id="KW-1015">Disulfide bond</keyword>
<dbReference type="RefSeq" id="WP_027846220.1">
    <property type="nucleotide sequence ID" value="NZ_LMTZ01000012.1"/>
</dbReference>
<evidence type="ECO:0000256" key="1">
    <source>
        <dbReference type="ARBA" id="ARBA00008987"/>
    </source>
</evidence>
<evidence type="ECO:0000256" key="3">
    <source>
        <dbReference type="ARBA" id="ARBA00022982"/>
    </source>
</evidence>
<dbReference type="InterPro" id="IPR013766">
    <property type="entry name" value="Thioredoxin_domain"/>
</dbReference>
<dbReference type="GO" id="GO:0005737">
    <property type="term" value="C:cytoplasm"/>
    <property type="evidence" value="ECO:0007669"/>
    <property type="project" value="TreeGrafter"/>
</dbReference>
<dbReference type="InterPro" id="IPR005746">
    <property type="entry name" value="Thioredoxin"/>
</dbReference>
<dbReference type="PRINTS" id="PR00421">
    <property type="entry name" value="THIOREDOXIN"/>
</dbReference>
<dbReference type="NCBIfam" id="TIGR01068">
    <property type="entry name" value="thioredoxin"/>
    <property type="match status" value="1"/>
</dbReference>
<dbReference type="InterPro" id="IPR017937">
    <property type="entry name" value="Thioredoxin_CS"/>
</dbReference>
<comment type="caution">
    <text evidence="11">The sequence shown here is derived from an EMBL/GenBank/DDBJ whole genome shotgun (WGS) entry which is preliminary data.</text>
</comment>
<dbReference type="InterPro" id="IPR036249">
    <property type="entry name" value="Thioredoxin-like_sf"/>
</dbReference>
<evidence type="ECO:0000256" key="6">
    <source>
        <dbReference type="NCBIfam" id="TIGR01068"/>
    </source>
</evidence>
<feature type="disulfide bond" description="Redox-active" evidence="9">
    <location>
        <begin position="31"/>
        <end position="34"/>
    </location>
</feature>
<protein>
    <recommendedName>
        <fullName evidence="6 7">Thioredoxin</fullName>
    </recommendedName>
</protein>
<dbReference type="PIRSF" id="PIRSF000077">
    <property type="entry name" value="Thioredoxin"/>
    <property type="match status" value="1"/>
</dbReference>
<evidence type="ECO:0000256" key="7">
    <source>
        <dbReference type="PIRNR" id="PIRNR000077"/>
    </source>
</evidence>
<dbReference type="Gene3D" id="3.40.30.10">
    <property type="entry name" value="Glutaredoxin"/>
    <property type="match status" value="1"/>
</dbReference>
<dbReference type="AlphaFoldDB" id="A0A0V7ZZK8"/>
<evidence type="ECO:0000256" key="8">
    <source>
        <dbReference type="PIRSR" id="PIRSR000077-1"/>
    </source>
</evidence>
<proteinExistence type="inferred from homology"/>
<keyword evidence="3" id="KW-0249">Electron transport</keyword>